<comment type="caution">
    <text evidence="1">The sequence shown here is derived from an EMBL/GenBank/DDBJ whole genome shotgun (WGS) entry which is preliminary data.</text>
</comment>
<sequence>MEGANKAARLLEVAFVRRSIIDIDVIVRFTEACALPADKAYKGTALTDPTPYADLEGEERYG</sequence>
<reference evidence="1 2" key="1">
    <citation type="submission" date="2015-09" db="EMBL/GenBank/DDBJ databases">
        <title>Host preference determinants of Valsa canker pathogens revealed by comparative genomics.</title>
        <authorList>
            <person name="Yin Z."/>
            <person name="Huang L."/>
        </authorList>
    </citation>
    <scope>NUCLEOTIDE SEQUENCE [LARGE SCALE GENOMIC DNA]</scope>
    <source>
        <strain evidence="1 2">YSFL</strain>
    </source>
</reference>
<accession>A0A423VV25</accession>
<keyword evidence="2" id="KW-1185">Reference proteome</keyword>
<dbReference type="EMBL" id="LJZO01000026">
    <property type="protein sequence ID" value="ROV94944.1"/>
    <property type="molecule type" value="Genomic_DNA"/>
</dbReference>
<dbReference type="AlphaFoldDB" id="A0A423VV25"/>
<gene>
    <name evidence="1" type="ORF">VSDG_07045</name>
</gene>
<protein>
    <submittedName>
        <fullName evidence="1">Uncharacterized protein</fullName>
    </submittedName>
</protein>
<organism evidence="1 2">
    <name type="scientific">Cytospora chrysosperma</name>
    <name type="common">Cytospora canker fungus</name>
    <name type="synonym">Sphaeria chrysosperma</name>
    <dbReference type="NCBI Taxonomy" id="252740"/>
    <lineage>
        <taxon>Eukaryota</taxon>
        <taxon>Fungi</taxon>
        <taxon>Dikarya</taxon>
        <taxon>Ascomycota</taxon>
        <taxon>Pezizomycotina</taxon>
        <taxon>Sordariomycetes</taxon>
        <taxon>Sordariomycetidae</taxon>
        <taxon>Diaporthales</taxon>
        <taxon>Cytosporaceae</taxon>
        <taxon>Cytospora</taxon>
    </lineage>
</organism>
<evidence type="ECO:0000313" key="1">
    <source>
        <dbReference type="EMBL" id="ROV94944.1"/>
    </source>
</evidence>
<proteinExistence type="predicted"/>
<name>A0A423VV25_CYTCH</name>
<dbReference type="Proteomes" id="UP000284375">
    <property type="component" value="Unassembled WGS sequence"/>
</dbReference>
<evidence type="ECO:0000313" key="2">
    <source>
        <dbReference type="Proteomes" id="UP000284375"/>
    </source>
</evidence>